<dbReference type="Gene3D" id="3.40.50.300">
    <property type="entry name" value="P-loop containing nucleotide triphosphate hydrolases"/>
    <property type="match status" value="2"/>
</dbReference>
<feature type="coiled-coil region" evidence="1">
    <location>
        <begin position="187"/>
        <end position="245"/>
    </location>
</feature>
<dbReference type="InterPro" id="IPR038734">
    <property type="entry name" value="YhaN_AAA"/>
</dbReference>
<dbReference type="InterPro" id="IPR027417">
    <property type="entry name" value="P-loop_NTPase"/>
</dbReference>
<evidence type="ECO:0000313" key="5">
    <source>
        <dbReference type="Proteomes" id="UP000477488"/>
    </source>
</evidence>
<accession>A0A6L5XKZ9</accession>
<keyword evidence="2" id="KW-0472">Membrane</keyword>
<keyword evidence="5" id="KW-1185">Reference proteome</keyword>
<reference evidence="4 5" key="1">
    <citation type="submission" date="2019-09" db="EMBL/GenBank/DDBJ databases">
        <title>In-depth cultivation of the pig gut microbiome towards novel bacterial diversity and tailored functional studies.</title>
        <authorList>
            <person name="Wylensek D."/>
            <person name="Hitch T.C.A."/>
            <person name="Clavel T."/>
        </authorList>
    </citation>
    <scope>NUCLEOTIDE SEQUENCE [LARGE SCALE GENOMIC DNA]</scope>
    <source>
        <strain evidence="4 5">PG-178-WT-4</strain>
    </source>
</reference>
<feature type="coiled-coil region" evidence="1">
    <location>
        <begin position="864"/>
        <end position="912"/>
    </location>
</feature>
<dbReference type="Pfam" id="PF13514">
    <property type="entry name" value="AAA_27"/>
    <property type="match status" value="1"/>
</dbReference>
<feature type="domain" description="YhaN AAA" evidence="3">
    <location>
        <begin position="1"/>
        <end position="204"/>
    </location>
</feature>
<sequence>MYIESFRIDGFGIFSGVQVDSLPPGLSIFLGRNEAGKSTCLEFLRSMLTGYPDPRSREARHSYAPLRGGQPGGGLVLRADGREPLHLTRRPGAGGGLLTLSEADGSMLPPELLRQLLFGVSREVYRNVFGFSLSELENFESLSAEGVRNALYGASFGPGLRAPGDVLKILERQAEDIFKSGGSKPALNTAIRQLEELRDKIEDVAAECAGFDGMALELSHKKTALADLRRRKSDLEEERRLLERRLGVWRQWDEWRMAGIRLERLTPVSENFPEDGPARLARIQEARETCERQLAAHREKTARLRERHDAVLVEQRLLDALPELRRLSERKSGYRQAQSLLSGQEDNCRRAEADLNRELTRLGPGWNCERIRATDRSLFAREDLEKQAREMAAADSAHQAAVDALTKANRDVETAERDVAAAQSALALLPAPVAALGDEARDDLRQTLARLEEGRRQLPGRQRALHNARTTFARAYDPLRLAAPGGVPGNGGNNGPRDILDGLLARQDEALTLAGEVQERLREAGEASQAVQQAEEQVEAVKNRMEELRDAQRNASGPSREALDARAAALRSLRALSAGMATERERLQELDNRINSEQAPSPVKSLPLIVVGALLIAAGLGILLAYWRWGLTSLPLTGTLALPVSLWSGYLVLACGVGFLAGGLPRSGPEAKRHQREMAQLQNRRETCALHVAELGEQARQLCAAAGVDSMDLVTLEATEMLLEREREQCFNEERSRRDMEGLKREMGLAKAQVGVAQARAHEAESVVQQTRRRWHELMLALRVSNVPSPESAAAFFARAESARLAFGGVAAAEAELHALEDDLRGLEERMRAVPAVAERLTQEADCAALVECVRQVLESCREADAAREQRIKAAAALQNHENELERAGNRQREASEQLRAAEERLGVARETWSLGLQGLGLGEDLDPETVREAFKYMENCLAAESALERARTELAQGRAELAALREPLAALLASLSRDPLHDADGAPDWLASLDAALAAAEAMAQSQDERTRLSGLLAEEEDEVRAGEAALSEARNNERNLLALAEAHDAEDFLRLAALRDEQQALARRRQDLEDALRLAADTLPLPEFLASFREEEQESQEKRSAAIQEELNGILDEEQELATAVAGLSAKVAALARADDLAELRQQEALLLESMQRMALAWSRRALAREILLNAKRIFERERQPEVIRQASDIFARITNRRWRGISASLENSSLSILPDQGEAVPPESLSRGTQEQAYLALRLAYIKNHAAHAAPLPVIMDEVLVNFDPERAERTARAFAELADGREGPAHQLLYFTCQPHMVDVLRAAEPGAALFKVENGTITAG</sequence>
<dbReference type="EMBL" id="VUMH01000006">
    <property type="protein sequence ID" value="MSS27852.1"/>
    <property type="molecule type" value="Genomic_DNA"/>
</dbReference>
<comment type="caution">
    <text evidence="4">The sequence shown here is derived from an EMBL/GenBank/DDBJ whole genome shotgun (WGS) entry which is preliminary data.</text>
</comment>
<dbReference type="RefSeq" id="WP_154510715.1">
    <property type="nucleotide sequence ID" value="NZ_VUMH01000006.1"/>
</dbReference>
<proteinExistence type="predicted"/>
<keyword evidence="1" id="KW-0175">Coiled coil</keyword>
<name>A0A6L5XKZ9_9BACT</name>
<evidence type="ECO:0000313" key="4">
    <source>
        <dbReference type="EMBL" id="MSS27852.1"/>
    </source>
</evidence>
<keyword evidence="2" id="KW-1133">Transmembrane helix</keyword>
<evidence type="ECO:0000256" key="1">
    <source>
        <dbReference type="SAM" id="Coils"/>
    </source>
</evidence>
<feature type="coiled-coil region" evidence="1">
    <location>
        <begin position="280"/>
        <end position="307"/>
    </location>
</feature>
<dbReference type="SUPFAM" id="SSF52540">
    <property type="entry name" value="P-loop containing nucleoside triphosphate hydrolases"/>
    <property type="match status" value="1"/>
</dbReference>
<dbReference type="PANTHER" id="PTHR41259">
    <property type="entry name" value="DOUBLE-STRAND BREAK REPAIR RAD50 ATPASE, PUTATIVE-RELATED"/>
    <property type="match status" value="1"/>
</dbReference>
<gene>
    <name evidence="4" type="ORF">FYJ44_07305</name>
</gene>
<dbReference type="PANTHER" id="PTHR41259:SF1">
    <property type="entry name" value="DOUBLE-STRAND BREAK REPAIR RAD50 ATPASE, PUTATIVE-RELATED"/>
    <property type="match status" value="1"/>
</dbReference>
<protein>
    <submittedName>
        <fullName evidence="4">AAA family ATPase</fullName>
    </submittedName>
</protein>
<feature type="transmembrane region" description="Helical" evidence="2">
    <location>
        <begin position="639"/>
        <end position="664"/>
    </location>
</feature>
<feature type="transmembrane region" description="Helical" evidence="2">
    <location>
        <begin position="606"/>
        <end position="627"/>
    </location>
</feature>
<feature type="coiled-coil region" evidence="1">
    <location>
        <begin position="991"/>
        <end position="1111"/>
    </location>
</feature>
<organism evidence="4 5">
    <name type="scientific">Desulfovibrio porci</name>
    <dbReference type="NCBI Taxonomy" id="2605782"/>
    <lineage>
        <taxon>Bacteria</taxon>
        <taxon>Pseudomonadati</taxon>
        <taxon>Thermodesulfobacteriota</taxon>
        <taxon>Desulfovibrionia</taxon>
        <taxon>Desulfovibrionales</taxon>
        <taxon>Desulfovibrionaceae</taxon>
        <taxon>Desulfovibrio</taxon>
    </lineage>
</organism>
<feature type="coiled-coil region" evidence="1">
    <location>
        <begin position="517"/>
        <end position="593"/>
    </location>
</feature>
<feature type="coiled-coil region" evidence="1">
    <location>
        <begin position="398"/>
        <end position="425"/>
    </location>
</feature>
<evidence type="ECO:0000256" key="2">
    <source>
        <dbReference type="SAM" id="Phobius"/>
    </source>
</evidence>
<keyword evidence="2" id="KW-0812">Transmembrane</keyword>
<dbReference type="Proteomes" id="UP000477488">
    <property type="component" value="Unassembled WGS sequence"/>
</dbReference>
<evidence type="ECO:0000259" key="3">
    <source>
        <dbReference type="Pfam" id="PF13514"/>
    </source>
</evidence>